<dbReference type="AlphaFoldDB" id="A0A917V551"/>
<dbReference type="InterPro" id="IPR035923">
    <property type="entry name" value="TT1751-like_sf"/>
</dbReference>
<accession>A0A917V551</accession>
<evidence type="ECO:0000313" key="2">
    <source>
        <dbReference type="EMBL" id="GGK38154.1"/>
    </source>
</evidence>
<reference evidence="2" key="2">
    <citation type="submission" date="2020-09" db="EMBL/GenBank/DDBJ databases">
        <authorList>
            <person name="Sun Q."/>
            <person name="Zhou Y."/>
        </authorList>
    </citation>
    <scope>NUCLEOTIDE SEQUENCE</scope>
    <source>
        <strain evidence="2">CGMCC 4.7278</strain>
    </source>
</reference>
<keyword evidence="3" id="KW-1185">Reference proteome</keyword>
<dbReference type="PIRSF" id="PIRSF021774">
    <property type="entry name" value="UCP021774"/>
    <property type="match status" value="1"/>
</dbReference>
<gene>
    <name evidence="2" type="ORF">GCM10011591_07240</name>
</gene>
<proteinExistence type="predicted"/>
<comment type="caution">
    <text evidence="2">The sequence shown here is derived from an EMBL/GenBank/DDBJ whole genome shotgun (WGS) entry which is preliminary data.</text>
</comment>
<dbReference type="InterPro" id="IPR016796">
    <property type="entry name" value="UCP021774"/>
</dbReference>
<organism evidence="2 3">
    <name type="scientific">Nocardia camponoti</name>
    <dbReference type="NCBI Taxonomy" id="1616106"/>
    <lineage>
        <taxon>Bacteria</taxon>
        <taxon>Bacillati</taxon>
        <taxon>Actinomycetota</taxon>
        <taxon>Actinomycetes</taxon>
        <taxon>Mycobacteriales</taxon>
        <taxon>Nocardiaceae</taxon>
        <taxon>Nocardia</taxon>
    </lineage>
</organism>
<dbReference type="PANTHER" id="PTHR38342:SF1">
    <property type="entry name" value="SLR5037 PROTEIN"/>
    <property type="match status" value="1"/>
</dbReference>
<evidence type="ECO:0000259" key="1">
    <source>
        <dbReference type="Pfam" id="PF03625"/>
    </source>
</evidence>
<dbReference type="Gene3D" id="3.30.310.70">
    <property type="entry name" value="TT1751-like domain"/>
    <property type="match status" value="1"/>
</dbReference>
<feature type="domain" description="DUF302" evidence="1">
    <location>
        <begin position="35"/>
        <end position="100"/>
    </location>
</feature>
<protein>
    <submittedName>
        <fullName evidence="2">ABC transporter</fullName>
    </submittedName>
</protein>
<dbReference type="RefSeq" id="WP_188827252.1">
    <property type="nucleotide sequence ID" value="NZ_BMMW01000001.1"/>
</dbReference>
<evidence type="ECO:0000313" key="3">
    <source>
        <dbReference type="Proteomes" id="UP000612956"/>
    </source>
</evidence>
<dbReference type="Proteomes" id="UP000612956">
    <property type="component" value="Unassembled WGS sequence"/>
</dbReference>
<dbReference type="PANTHER" id="PTHR38342">
    <property type="entry name" value="SLR5037 PROTEIN"/>
    <property type="match status" value="1"/>
</dbReference>
<dbReference type="SUPFAM" id="SSF103247">
    <property type="entry name" value="TT1751-like"/>
    <property type="match status" value="1"/>
</dbReference>
<sequence>MSFALSAILESSFDDAVAATRHALADQGFAIVSEIDMRATLSDKLGQDIGEYLILGACEPDLAFRAISTDPRVGLLLPCNVAVRRDTTNPARVVVEAVNPDVMIKATNDSMMSGIAGEATRKLDAAINALTAP</sequence>
<dbReference type="CDD" id="cd14797">
    <property type="entry name" value="DUF302"/>
    <property type="match status" value="1"/>
</dbReference>
<dbReference type="InterPro" id="IPR005180">
    <property type="entry name" value="DUF302"/>
</dbReference>
<name>A0A917V551_9NOCA</name>
<dbReference type="Pfam" id="PF03625">
    <property type="entry name" value="DUF302"/>
    <property type="match status" value="1"/>
</dbReference>
<dbReference type="EMBL" id="BMMW01000001">
    <property type="protein sequence ID" value="GGK38154.1"/>
    <property type="molecule type" value="Genomic_DNA"/>
</dbReference>
<reference evidence="2" key="1">
    <citation type="journal article" date="2014" name="Int. J. Syst. Evol. Microbiol.">
        <title>Complete genome sequence of Corynebacterium casei LMG S-19264T (=DSM 44701T), isolated from a smear-ripened cheese.</title>
        <authorList>
            <consortium name="US DOE Joint Genome Institute (JGI-PGF)"/>
            <person name="Walter F."/>
            <person name="Albersmeier A."/>
            <person name="Kalinowski J."/>
            <person name="Ruckert C."/>
        </authorList>
    </citation>
    <scope>NUCLEOTIDE SEQUENCE</scope>
    <source>
        <strain evidence="2">CGMCC 4.7278</strain>
    </source>
</reference>